<dbReference type="RefSeq" id="XP_032456219.1">
    <property type="nucleotide sequence ID" value="XM_032600328.1"/>
</dbReference>
<dbReference type="Gene3D" id="2.120.10.30">
    <property type="entry name" value="TolB, C-terminal domain"/>
    <property type="match status" value="1"/>
</dbReference>
<dbReference type="GeneID" id="100123357"/>
<evidence type="ECO:0000313" key="7">
    <source>
        <dbReference type="Proteomes" id="UP000002358"/>
    </source>
</evidence>
<dbReference type="Proteomes" id="UP000002358">
    <property type="component" value="Chromosome 5"/>
</dbReference>
<dbReference type="SMR" id="A0A7M7GC48"/>
<dbReference type="GO" id="GO:0061630">
    <property type="term" value="F:ubiquitin protein ligase activity"/>
    <property type="evidence" value="ECO:0007669"/>
    <property type="project" value="TreeGrafter"/>
</dbReference>
<dbReference type="AlphaFoldDB" id="A0A7M7GC48"/>
<dbReference type="Pfam" id="PF00643">
    <property type="entry name" value="zf-B_box"/>
    <property type="match status" value="1"/>
</dbReference>
<dbReference type="Pfam" id="PF01436">
    <property type="entry name" value="NHL"/>
    <property type="match status" value="6"/>
</dbReference>
<dbReference type="FunCoup" id="A0A7M7GC48">
    <property type="interactions" value="30"/>
</dbReference>
<dbReference type="InterPro" id="IPR050952">
    <property type="entry name" value="TRIM-NHL_E3_ligases"/>
</dbReference>
<dbReference type="EnsemblMetazoa" id="XM_032600328">
    <property type="protein sequence ID" value="XP_032456219"/>
    <property type="gene ID" value="LOC100123357"/>
</dbReference>
<dbReference type="RefSeq" id="XP_003425301.1">
    <property type="nucleotide sequence ID" value="XM_003425253.5"/>
</dbReference>
<dbReference type="PROSITE" id="PS50119">
    <property type="entry name" value="ZF_BBOX"/>
    <property type="match status" value="1"/>
</dbReference>
<dbReference type="CDD" id="cd14954">
    <property type="entry name" value="NHL_TRIM71_like"/>
    <property type="match status" value="1"/>
</dbReference>
<dbReference type="CTD" id="44653"/>
<evidence type="ECO:0000256" key="4">
    <source>
        <dbReference type="SAM" id="MobiDB-lite"/>
    </source>
</evidence>
<feature type="repeat" description="NHL" evidence="3">
    <location>
        <begin position="687"/>
        <end position="719"/>
    </location>
</feature>
<dbReference type="InterPro" id="IPR011042">
    <property type="entry name" value="6-blade_b-propeller_TolB-like"/>
</dbReference>
<dbReference type="GO" id="GO:0008270">
    <property type="term" value="F:zinc ion binding"/>
    <property type="evidence" value="ECO:0007669"/>
    <property type="project" value="UniProtKB-KW"/>
</dbReference>
<dbReference type="EnsemblMetazoa" id="XM_003425253">
    <property type="protein sequence ID" value="XP_003425301"/>
    <property type="gene ID" value="LOC100123357"/>
</dbReference>
<dbReference type="SUPFAM" id="SSF101898">
    <property type="entry name" value="NHL repeat"/>
    <property type="match status" value="1"/>
</dbReference>
<feature type="repeat" description="NHL" evidence="3">
    <location>
        <begin position="638"/>
        <end position="671"/>
    </location>
</feature>
<evidence type="ECO:0000256" key="1">
    <source>
        <dbReference type="ARBA" id="ARBA00022737"/>
    </source>
</evidence>
<dbReference type="FunFam" id="2.120.10.30:FF:000025">
    <property type="entry name" value="E3 ubiquitin-protein ligase TRIM71"/>
    <property type="match status" value="1"/>
</dbReference>
<dbReference type="PROSITE" id="PS51125">
    <property type="entry name" value="NHL"/>
    <property type="match status" value="6"/>
</dbReference>
<proteinExistence type="predicted"/>
<dbReference type="InterPro" id="IPR000315">
    <property type="entry name" value="Znf_B-box"/>
</dbReference>
<feature type="region of interest" description="Disordered" evidence="4">
    <location>
        <begin position="50"/>
        <end position="75"/>
    </location>
</feature>
<evidence type="ECO:0000256" key="2">
    <source>
        <dbReference type="PROSITE-ProRule" id="PRU00024"/>
    </source>
</evidence>
<dbReference type="InParanoid" id="A0A7M7GC48"/>
<dbReference type="InterPro" id="IPR001258">
    <property type="entry name" value="NHL_repeat"/>
</dbReference>
<keyword evidence="1" id="KW-0677">Repeat</keyword>
<feature type="repeat" description="NHL" evidence="3">
    <location>
        <begin position="532"/>
        <end position="575"/>
    </location>
</feature>
<sequence length="763" mass="85283">MMNNGNDYDFGFNATWNRATNFFLPDAINELTNNNHYLVNNPPWQPYAASGYSSSTSPPNSRSSSVSSNPTQSYVRSTEDLNAESLITSLLHIIGGEEYGSNKELRQHSPQSVNETRCRDCTDRSLCDACTTQSLQLVSLSQLSINSLCVNEQLILHPLAGEALSPAKKRYHNPTSMMPFFCEMHRNSQRFYCKTCSRPFCADCGVQMHAGHMTAHIREVLDTAATEATQIMHEARIGIDSLRTELLSAEAATEMLNQKARTAATDVMMCTKRLIGALEEREKELLETIETMRMTKYIALKAREEILRNGLNRLSRALERLNELVDTSTMASNPFDLLVTKDVASAEVFQVRHAKQYLAQLPKESWISFVSGEDSVIKTIGNYGNVTDNNPGSIGDRRTVRGRGQNGGTVSPRNAPPFFQNNALPIIQALNTNRAPNLNHNDQYNHIPMLTSIPRGCAVPAVNFRVTVRSGRSGQYPNGLLKPVKSIGCHSPVETDNLCRPWGVTCDKEGNIVVADRSNNRIQIFRQDGSLIRRFGKHGKGPVEFDRPAGVAVDGRRRIIVADKDNHRIQVLTIEGQYLLSFGERGSRCGQFNYPWDVAVNSECQIAVSDTRNHRVQLFSAEGIFLRKYGFEATPNVWKHFDSPRGVAFDPQGNLIVTDFNNHRVVMVEPDYLNVRVVVPESYNGVKQFLRPQGLIVDDEGNYIISDSRHHRIQIFNSAGVLKWKYGKYGTGLDELDRPSGIALTPDGRIVVVDFGNNRVMLI</sequence>
<feature type="repeat" description="NHL" evidence="3">
    <location>
        <begin position="485"/>
        <end position="528"/>
    </location>
</feature>
<dbReference type="GO" id="GO:0043161">
    <property type="term" value="P:proteasome-mediated ubiquitin-dependent protein catabolic process"/>
    <property type="evidence" value="ECO:0007669"/>
    <property type="project" value="TreeGrafter"/>
</dbReference>
<dbReference type="Gene3D" id="3.30.160.60">
    <property type="entry name" value="Classic Zinc Finger"/>
    <property type="match status" value="1"/>
</dbReference>
<feature type="domain" description="B box-type" evidence="5">
    <location>
        <begin position="177"/>
        <end position="217"/>
    </location>
</feature>
<feature type="repeat" description="NHL" evidence="3">
    <location>
        <begin position="725"/>
        <end position="763"/>
    </location>
</feature>
<dbReference type="GO" id="GO:0000209">
    <property type="term" value="P:protein polyubiquitination"/>
    <property type="evidence" value="ECO:0007669"/>
    <property type="project" value="TreeGrafter"/>
</dbReference>
<dbReference type="SUPFAM" id="SSF57845">
    <property type="entry name" value="B-box zinc-binding domain"/>
    <property type="match status" value="1"/>
</dbReference>
<keyword evidence="2" id="KW-0479">Metal-binding</keyword>
<evidence type="ECO:0000256" key="3">
    <source>
        <dbReference type="PROSITE-ProRule" id="PRU00504"/>
    </source>
</evidence>
<keyword evidence="2" id="KW-0862">Zinc</keyword>
<keyword evidence="2" id="KW-0863">Zinc-finger</keyword>
<feature type="repeat" description="NHL" evidence="3">
    <location>
        <begin position="579"/>
        <end position="622"/>
    </location>
</feature>
<protein>
    <recommendedName>
        <fullName evidence="5">B box-type domain-containing protein</fullName>
    </recommendedName>
</protein>
<feature type="region of interest" description="Disordered" evidence="4">
    <location>
        <begin position="388"/>
        <end position="415"/>
    </location>
</feature>
<dbReference type="PANTHER" id="PTHR24104:SF48">
    <property type="entry name" value="PROTEIN WECH"/>
    <property type="match status" value="1"/>
</dbReference>
<keyword evidence="7" id="KW-1185">Reference proteome</keyword>
<reference evidence="6" key="1">
    <citation type="submission" date="2021-01" db="UniProtKB">
        <authorList>
            <consortium name="EnsemblMetazoa"/>
        </authorList>
    </citation>
    <scope>IDENTIFICATION</scope>
</reference>
<evidence type="ECO:0000313" key="6">
    <source>
        <dbReference type="EnsemblMetazoa" id="XP_003425301"/>
    </source>
</evidence>
<name>A0A7M7GC48_NASVI</name>
<dbReference type="PANTHER" id="PTHR24104">
    <property type="entry name" value="E3 UBIQUITIN-PROTEIN LIGASE NHLRC1-RELATED"/>
    <property type="match status" value="1"/>
</dbReference>
<organism evidence="6 7">
    <name type="scientific">Nasonia vitripennis</name>
    <name type="common">Parasitic wasp</name>
    <dbReference type="NCBI Taxonomy" id="7425"/>
    <lineage>
        <taxon>Eukaryota</taxon>
        <taxon>Metazoa</taxon>
        <taxon>Ecdysozoa</taxon>
        <taxon>Arthropoda</taxon>
        <taxon>Hexapoda</taxon>
        <taxon>Insecta</taxon>
        <taxon>Pterygota</taxon>
        <taxon>Neoptera</taxon>
        <taxon>Endopterygota</taxon>
        <taxon>Hymenoptera</taxon>
        <taxon>Apocrita</taxon>
        <taxon>Proctotrupomorpha</taxon>
        <taxon>Chalcidoidea</taxon>
        <taxon>Pteromalidae</taxon>
        <taxon>Pteromalinae</taxon>
        <taxon>Nasonia</taxon>
    </lineage>
</organism>
<evidence type="ECO:0000259" key="5">
    <source>
        <dbReference type="PROSITE" id="PS50119"/>
    </source>
</evidence>
<accession>A0A7M7GC48</accession>
<dbReference type="OrthoDB" id="342730at2759"/>